<dbReference type="InterPro" id="IPR050624">
    <property type="entry name" value="HTH-type_Tx_Regulator"/>
</dbReference>
<dbReference type="InterPro" id="IPR009057">
    <property type="entry name" value="Homeodomain-like_sf"/>
</dbReference>
<dbReference type="Proteomes" id="UP000198828">
    <property type="component" value="Unassembled WGS sequence"/>
</dbReference>
<feature type="DNA-binding region" description="H-T-H motif" evidence="2">
    <location>
        <begin position="34"/>
        <end position="53"/>
    </location>
</feature>
<dbReference type="PROSITE" id="PS50977">
    <property type="entry name" value="HTH_TETR_2"/>
    <property type="match status" value="1"/>
</dbReference>
<dbReference type="PRINTS" id="PR00455">
    <property type="entry name" value="HTHTETR"/>
</dbReference>
<dbReference type="Gene3D" id="1.10.357.10">
    <property type="entry name" value="Tetracycline Repressor, domain 2"/>
    <property type="match status" value="1"/>
</dbReference>
<dbReference type="InterPro" id="IPR001647">
    <property type="entry name" value="HTH_TetR"/>
</dbReference>
<dbReference type="SUPFAM" id="SSF46689">
    <property type="entry name" value="Homeodomain-like"/>
    <property type="match status" value="1"/>
</dbReference>
<dbReference type="OrthoDB" id="9812484at2"/>
<gene>
    <name evidence="4" type="ORF">SAMN05660923_00019</name>
</gene>
<evidence type="ECO:0000259" key="3">
    <source>
        <dbReference type="PROSITE" id="PS50977"/>
    </source>
</evidence>
<evidence type="ECO:0000256" key="2">
    <source>
        <dbReference type="PROSITE-ProRule" id="PRU00335"/>
    </source>
</evidence>
<evidence type="ECO:0000256" key="1">
    <source>
        <dbReference type="ARBA" id="ARBA00023125"/>
    </source>
</evidence>
<accession>A0A1H2Q1L7</accession>
<dbReference type="PANTHER" id="PTHR43479">
    <property type="entry name" value="ACREF/ENVCD OPERON REPRESSOR-RELATED"/>
    <property type="match status" value="1"/>
</dbReference>
<keyword evidence="1 2" id="KW-0238">DNA-binding</keyword>
<dbReference type="Pfam" id="PF00440">
    <property type="entry name" value="TetR_N"/>
    <property type="match status" value="1"/>
</dbReference>
<dbReference type="RefSeq" id="WP_093749639.1">
    <property type="nucleotide sequence ID" value="NZ_BSYN01000001.1"/>
</dbReference>
<proteinExistence type="predicted"/>
<dbReference type="EMBL" id="FNNG01000001">
    <property type="protein sequence ID" value="SDW00718.1"/>
    <property type="molecule type" value="Genomic_DNA"/>
</dbReference>
<organism evidence="4 5">
    <name type="scientific">Tepidimicrobium xylanilyticum</name>
    <dbReference type="NCBI Taxonomy" id="1123352"/>
    <lineage>
        <taxon>Bacteria</taxon>
        <taxon>Bacillati</taxon>
        <taxon>Bacillota</taxon>
        <taxon>Tissierellia</taxon>
        <taxon>Tissierellales</taxon>
        <taxon>Tepidimicrobiaceae</taxon>
        <taxon>Tepidimicrobium</taxon>
    </lineage>
</organism>
<evidence type="ECO:0000313" key="4">
    <source>
        <dbReference type="EMBL" id="SDW00718.1"/>
    </source>
</evidence>
<dbReference type="PANTHER" id="PTHR43479:SF11">
    <property type="entry name" value="ACREF_ENVCD OPERON REPRESSOR-RELATED"/>
    <property type="match status" value="1"/>
</dbReference>
<sequence length="198" mass="24058">MPKKTFFNLSVEKRNKIIDAAYDLFIENDYKDVSIRNITNKAGISIGSFYQYFYDKDDLYLYIMTEIEKKIYARHKERTEQYLTDPEIIPIEEVCSPKEIALNRTWYDAPVEVKMKFYFGEYSKEMNSIVWDELVELEKQGKLVEDLDLELIFHLYVTTMFNILMYFDEKNITDEEERIRIKRKYYTDWFINGILKKR</sequence>
<keyword evidence="5" id="KW-1185">Reference proteome</keyword>
<feature type="domain" description="HTH tetR-type" evidence="3">
    <location>
        <begin position="11"/>
        <end position="71"/>
    </location>
</feature>
<dbReference type="GO" id="GO:0003677">
    <property type="term" value="F:DNA binding"/>
    <property type="evidence" value="ECO:0007669"/>
    <property type="project" value="UniProtKB-UniRule"/>
</dbReference>
<dbReference type="AlphaFoldDB" id="A0A1H2Q1L7"/>
<protein>
    <submittedName>
        <fullName evidence="4">Transcriptional regulator, TetR family</fullName>
    </submittedName>
</protein>
<evidence type="ECO:0000313" key="5">
    <source>
        <dbReference type="Proteomes" id="UP000198828"/>
    </source>
</evidence>
<name>A0A1H2Q1L7_9FIRM</name>
<reference evidence="4 5" key="1">
    <citation type="submission" date="2016-10" db="EMBL/GenBank/DDBJ databases">
        <authorList>
            <person name="de Groot N.N."/>
        </authorList>
    </citation>
    <scope>NUCLEOTIDE SEQUENCE [LARGE SCALE GENOMIC DNA]</scope>
    <source>
        <strain evidence="4 5">DSM 23310</strain>
    </source>
</reference>